<dbReference type="RefSeq" id="WP_285672581.1">
    <property type="nucleotide sequence ID" value="NZ_BSYI01000024.1"/>
</dbReference>
<keyword evidence="2" id="KW-1185">Reference proteome</keyword>
<dbReference type="EMBL" id="BSYI01000024">
    <property type="protein sequence ID" value="GMG83778.1"/>
    <property type="molecule type" value="Genomic_DNA"/>
</dbReference>
<sequence>MKLSTDQIAAAKAVLGADPLPQDHPVIAELEQAFGPNTFYLDQNGLLIFQAAAECDADGGEARLVLVAAWSDEQKSALGRIEPVDTGITVALGAPTDSAAPDTPDTTA</sequence>
<reference evidence="1 2" key="1">
    <citation type="submission" date="2023-04" db="EMBL/GenBank/DDBJ databases">
        <title>Marinoamorphus aggregata gen. nov., sp. Nov., isolate from tissue of brittle star Ophioplocus japonicus.</title>
        <authorList>
            <person name="Kawano K."/>
            <person name="Sawayama S."/>
            <person name="Nakagawa S."/>
        </authorList>
    </citation>
    <scope>NUCLEOTIDE SEQUENCE [LARGE SCALE GENOMIC DNA]</scope>
    <source>
        <strain evidence="1 2">NKW23</strain>
    </source>
</reference>
<name>A0ABQ6LKK6_9RHOB</name>
<gene>
    <name evidence="1" type="ORF">LNKW23_29920</name>
</gene>
<proteinExistence type="predicted"/>
<accession>A0ABQ6LKK6</accession>
<protein>
    <submittedName>
        <fullName evidence="1">Uncharacterized protein</fullName>
    </submittedName>
</protein>
<comment type="caution">
    <text evidence="1">The sequence shown here is derived from an EMBL/GenBank/DDBJ whole genome shotgun (WGS) entry which is preliminary data.</text>
</comment>
<evidence type="ECO:0000313" key="2">
    <source>
        <dbReference type="Proteomes" id="UP001239909"/>
    </source>
</evidence>
<organism evidence="1 2">
    <name type="scientific">Paralimibaculum aggregatum</name>
    <dbReference type="NCBI Taxonomy" id="3036245"/>
    <lineage>
        <taxon>Bacteria</taxon>
        <taxon>Pseudomonadati</taxon>
        <taxon>Pseudomonadota</taxon>
        <taxon>Alphaproteobacteria</taxon>
        <taxon>Rhodobacterales</taxon>
        <taxon>Paracoccaceae</taxon>
        <taxon>Paralimibaculum</taxon>
    </lineage>
</organism>
<dbReference type="Proteomes" id="UP001239909">
    <property type="component" value="Unassembled WGS sequence"/>
</dbReference>
<evidence type="ECO:0000313" key="1">
    <source>
        <dbReference type="EMBL" id="GMG83778.1"/>
    </source>
</evidence>